<feature type="transmembrane region" description="Helical" evidence="2">
    <location>
        <begin position="496"/>
        <end position="518"/>
    </location>
</feature>
<dbReference type="Proteomes" id="UP000785679">
    <property type="component" value="Unassembled WGS sequence"/>
</dbReference>
<evidence type="ECO:0000313" key="4">
    <source>
        <dbReference type="EMBL" id="TNV80096.1"/>
    </source>
</evidence>
<feature type="domain" description="Abscisic acid G-protein coupled receptor-like" evidence="3">
    <location>
        <begin position="345"/>
        <end position="520"/>
    </location>
</feature>
<sequence length="528" mass="60732">MEDDSQPSIWGPLGFNLVIFTFAYAFSLSFLKSSLFAEQELKSANLNQYIFSSTFATCVMMLGMFLLEIIGAQDPRISMKLWKYAFTMLDLLIVLIIPLGLIKSMLFQGNQDDNHQQTTKKKAMSKARALGLCLCFGVFAMTLIMLEKKGVGVVNQLQEQKGEFWEKFKKILTSSKAQLEFFTLLGIILNGLMQGYVTSNTIYVFLIENLEEKVRTSCGIKPGEPSTDKLFQYHAEKIQANLEQIAFYNRKKAKLEYELKRAKHQLETHQEAQSNSGSTLSVLTNWLGMSQASKQNKKNLTGVKQIEAEVIEFEKEIELLNELHQQYANDLNEFARWKQTLEGRRTCLGKLGYLIGLITAVVFIIRFYNACRNLQNPNYIGESMNRTVKWFMIHLGLYREEYEAICRMVVHYISVLIMMIIISLNVKSFMNNLLVSVKNLLRDASLIKTNYNTNILIFAFIMATYYLQTILGLSMNLQPGKREPFNHMLDRFTYEFVLQTQDLFMVSSSVMSAIMIYFNHAVYKSIHS</sequence>
<dbReference type="AlphaFoldDB" id="A0A8J8NU02"/>
<organism evidence="4 5">
    <name type="scientific">Halteria grandinella</name>
    <dbReference type="NCBI Taxonomy" id="5974"/>
    <lineage>
        <taxon>Eukaryota</taxon>
        <taxon>Sar</taxon>
        <taxon>Alveolata</taxon>
        <taxon>Ciliophora</taxon>
        <taxon>Intramacronucleata</taxon>
        <taxon>Spirotrichea</taxon>
        <taxon>Stichotrichia</taxon>
        <taxon>Sporadotrichida</taxon>
        <taxon>Halteriidae</taxon>
        <taxon>Halteria</taxon>
    </lineage>
</organism>
<evidence type="ECO:0000256" key="1">
    <source>
        <dbReference type="SAM" id="Coils"/>
    </source>
</evidence>
<feature type="transmembrane region" description="Helical" evidence="2">
    <location>
        <begin position="13"/>
        <end position="37"/>
    </location>
</feature>
<gene>
    <name evidence="4" type="ORF">FGO68_gene12509</name>
</gene>
<evidence type="ECO:0000256" key="2">
    <source>
        <dbReference type="SAM" id="Phobius"/>
    </source>
</evidence>
<dbReference type="Pfam" id="PF12430">
    <property type="entry name" value="ABA_GPCR"/>
    <property type="match status" value="1"/>
</dbReference>
<feature type="transmembrane region" description="Helical" evidence="2">
    <location>
        <begin position="455"/>
        <end position="476"/>
    </location>
</feature>
<feature type="coiled-coil region" evidence="1">
    <location>
        <begin position="303"/>
        <end position="330"/>
    </location>
</feature>
<feature type="coiled-coil region" evidence="1">
    <location>
        <begin position="245"/>
        <end position="272"/>
    </location>
</feature>
<reference evidence="4" key="1">
    <citation type="submission" date="2019-06" db="EMBL/GenBank/DDBJ databases">
        <authorList>
            <person name="Zheng W."/>
        </authorList>
    </citation>
    <scope>NUCLEOTIDE SEQUENCE</scope>
    <source>
        <strain evidence="4">QDHG01</strain>
    </source>
</reference>
<feature type="transmembrane region" description="Helical" evidence="2">
    <location>
        <begin position="84"/>
        <end position="106"/>
    </location>
</feature>
<dbReference type="PANTHER" id="PTHR15948:SF0">
    <property type="entry name" value="GOLGI PH REGULATOR A-RELATED"/>
    <property type="match status" value="1"/>
</dbReference>
<keyword evidence="2" id="KW-0472">Membrane</keyword>
<evidence type="ECO:0000313" key="5">
    <source>
        <dbReference type="Proteomes" id="UP000785679"/>
    </source>
</evidence>
<keyword evidence="2" id="KW-1133">Transmembrane helix</keyword>
<dbReference type="EMBL" id="RRYP01007988">
    <property type="protein sequence ID" value="TNV80096.1"/>
    <property type="molecule type" value="Genomic_DNA"/>
</dbReference>
<dbReference type="InterPro" id="IPR025969">
    <property type="entry name" value="ABA_GPCR_dom"/>
</dbReference>
<comment type="caution">
    <text evidence="4">The sequence shown here is derived from an EMBL/GenBank/DDBJ whole genome shotgun (WGS) entry which is preliminary data.</text>
</comment>
<feature type="transmembrane region" description="Helical" evidence="2">
    <location>
        <begin position="49"/>
        <end position="72"/>
    </location>
</feature>
<feature type="transmembrane region" description="Helical" evidence="2">
    <location>
        <begin position="351"/>
        <end position="368"/>
    </location>
</feature>
<feature type="transmembrane region" description="Helical" evidence="2">
    <location>
        <begin position="181"/>
        <end position="206"/>
    </location>
</feature>
<name>A0A8J8NU02_HALGN</name>
<proteinExistence type="predicted"/>
<dbReference type="OrthoDB" id="10613946at2759"/>
<feature type="transmembrane region" description="Helical" evidence="2">
    <location>
        <begin position="127"/>
        <end position="146"/>
    </location>
</feature>
<dbReference type="InterPro" id="IPR015672">
    <property type="entry name" value="GPHR/GTG"/>
</dbReference>
<protein>
    <recommendedName>
        <fullName evidence="3">Abscisic acid G-protein coupled receptor-like domain-containing protein</fullName>
    </recommendedName>
</protein>
<keyword evidence="2" id="KW-0812">Transmembrane</keyword>
<accession>A0A8J8NU02</accession>
<feature type="transmembrane region" description="Helical" evidence="2">
    <location>
        <begin position="409"/>
        <end position="434"/>
    </location>
</feature>
<dbReference type="PANTHER" id="PTHR15948">
    <property type="entry name" value="G-PROTEIN COUPLED RECEPTOR 89-RELATED"/>
    <property type="match status" value="1"/>
</dbReference>
<keyword evidence="1" id="KW-0175">Coiled coil</keyword>
<keyword evidence="5" id="KW-1185">Reference proteome</keyword>
<evidence type="ECO:0000259" key="3">
    <source>
        <dbReference type="Pfam" id="PF12430"/>
    </source>
</evidence>